<accession>R0J7Z8</accession>
<feature type="non-terminal residue" evidence="1">
    <location>
        <position position="1"/>
    </location>
</feature>
<reference evidence="2" key="1">
    <citation type="journal article" date="2013" name="Nat. Genet.">
        <title>The duck genome and transcriptome provide insight into an avian influenza virus reservoir species.</title>
        <authorList>
            <person name="Huang Y."/>
            <person name="Li Y."/>
            <person name="Burt D.W."/>
            <person name="Chen H."/>
            <person name="Zhang Y."/>
            <person name="Qian W."/>
            <person name="Kim H."/>
            <person name="Gan S."/>
            <person name="Zhao Y."/>
            <person name="Li J."/>
            <person name="Yi K."/>
            <person name="Feng H."/>
            <person name="Zhu P."/>
            <person name="Li B."/>
            <person name="Liu Q."/>
            <person name="Fairley S."/>
            <person name="Magor K.E."/>
            <person name="Du Z."/>
            <person name="Hu X."/>
            <person name="Goodman L."/>
            <person name="Tafer H."/>
            <person name="Vignal A."/>
            <person name="Lee T."/>
            <person name="Kim K.W."/>
            <person name="Sheng Z."/>
            <person name="An Y."/>
            <person name="Searle S."/>
            <person name="Herrero J."/>
            <person name="Groenen M.A."/>
            <person name="Crooijmans R.P."/>
            <person name="Faraut T."/>
            <person name="Cai Q."/>
            <person name="Webster R.G."/>
            <person name="Aldridge J.R."/>
            <person name="Warren W.C."/>
            <person name="Bartschat S."/>
            <person name="Kehr S."/>
            <person name="Marz M."/>
            <person name="Stadler P.F."/>
            <person name="Smith J."/>
            <person name="Kraus R.H."/>
            <person name="Zhao Y."/>
            <person name="Ren L."/>
            <person name="Fei J."/>
            <person name="Morisson M."/>
            <person name="Kaiser P."/>
            <person name="Griffin D.K."/>
            <person name="Rao M."/>
            <person name="Pitel F."/>
            <person name="Wang J."/>
            <person name="Li N."/>
        </authorList>
    </citation>
    <scope>NUCLEOTIDE SEQUENCE [LARGE SCALE GENOMIC DNA]</scope>
</reference>
<dbReference type="AlphaFoldDB" id="R0J7Z8"/>
<keyword evidence="2" id="KW-1185">Reference proteome</keyword>
<dbReference type="Proteomes" id="UP000296049">
    <property type="component" value="Unassembled WGS sequence"/>
</dbReference>
<feature type="non-terminal residue" evidence="1">
    <location>
        <position position="51"/>
    </location>
</feature>
<protein>
    <submittedName>
        <fullName evidence="1">Uncharacterized protein</fullName>
    </submittedName>
</protein>
<sequence length="51" mass="5790">VTLLTEQFAKLLAYINTYLPKHQCSAFTVVNASFTPEDGALCIYFRICCDR</sequence>
<proteinExistence type="predicted"/>
<evidence type="ECO:0000313" key="2">
    <source>
        <dbReference type="Proteomes" id="UP000296049"/>
    </source>
</evidence>
<gene>
    <name evidence="1" type="ORF">Anapl_18319</name>
</gene>
<dbReference type="HOGENOM" id="CLU_208783_0_0_1"/>
<dbReference type="EMBL" id="KB749441">
    <property type="protein sequence ID" value="EOA93071.1"/>
    <property type="molecule type" value="Genomic_DNA"/>
</dbReference>
<evidence type="ECO:0000313" key="1">
    <source>
        <dbReference type="EMBL" id="EOA93071.1"/>
    </source>
</evidence>
<organism evidence="1 2">
    <name type="scientific">Anas platyrhynchos</name>
    <name type="common">Mallard</name>
    <name type="synonym">Anas boschas</name>
    <dbReference type="NCBI Taxonomy" id="8839"/>
    <lineage>
        <taxon>Eukaryota</taxon>
        <taxon>Metazoa</taxon>
        <taxon>Chordata</taxon>
        <taxon>Craniata</taxon>
        <taxon>Vertebrata</taxon>
        <taxon>Euteleostomi</taxon>
        <taxon>Archelosauria</taxon>
        <taxon>Archosauria</taxon>
        <taxon>Dinosauria</taxon>
        <taxon>Saurischia</taxon>
        <taxon>Theropoda</taxon>
        <taxon>Coelurosauria</taxon>
        <taxon>Aves</taxon>
        <taxon>Neognathae</taxon>
        <taxon>Galloanserae</taxon>
        <taxon>Anseriformes</taxon>
        <taxon>Anatidae</taxon>
        <taxon>Anatinae</taxon>
        <taxon>Anas</taxon>
    </lineage>
</organism>
<name>R0J7Z8_ANAPL</name>